<comment type="caution">
    <text evidence="8">The sequence shown here is derived from an EMBL/GenBank/DDBJ whole genome shotgun (WGS) entry which is preliminary data.</text>
</comment>
<dbReference type="GO" id="GO:0004497">
    <property type="term" value="F:monooxygenase activity"/>
    <property type="evidence" value="ECO:0007669"/>
    <property type="project" value="UniProtKB-KW"/>
</dbReference>
<evidence type="ECO:0000256" key="3">
    <source>
        <dbReference type="ARBA" id="ARBA00022723"/>
    </source>
</evidence>
<evidence type="ECO:0000256" key="1">
    <source>
        <dbReference type="ARBA" id="ARBA00010617"/>
    </source>
</evidence>
<gene>
    <name evidence="8" type="ORF">BHQ18_21695</name>
</gene>
<protein>
    <submittedName>
        <fullName evidence="8">Cytochrome</fullName>
    </submittedName>
</protein>
<keyword evidence="2 7" id="KW-0349">Heme</keyword>
<evidence type="ECO:0000256" key="5">
    <source>
        <dbReference type="ARBA" id="ARBA00023004"/>
    </source>
</evidence>
<dbReference type="GO" id="GO:0016705">
    <property type="term" value="F:oxidoreductase activity, acting on paired donors, with incorporation or reduction of molecular oxygen"/>
    <property type="evidence" value="ECO:0007669"/>
    <property type="project" value="InterPro"/>
</dbReference>
<accession>A0A1E3REV3</accession>
<keyword evidence="6 7" id="KW-0503">Monooxygenase</keyword>
<dbReference type="GO" id="GO:0005506">
    <property type="term" value="F:iron ion binding"/>
    <property type="evidence" value="ECO:0007669"/>
    <property type="project" value="InterPro"/>
</dbReference>
<organism evidence="8 9">
    <name type="scientific">Mycolicibacterium flavescens</name>
    <name type="common">Mycobacterium flavescens</name>
    <dbReference type="NCBI Taxonomy" id="1776"/>
    <lineage>
        <taxon>Bacteria</taxon>
        <taxon>Bacillati</taxon>
        <taxon>Actinomycetota</taxon>
        <taxon>Actinomycetes</taxon>
        <taxon>Mycobacteriales</taxon>
        <taxon>Mycobacteriaceae</taxon>
        <taxon>Mycolicibacterium</taxon>
    </lineage>
</organism>
<keyword evidence="3 7" id="KW-0479">Metal-binding</keyword>
<evidence type="ECO:0000313" key="9">
    <source>
        <dbReference type="Proteomes" id="UP000094053"/>
    </source>
</evidence>
<evidence type="ECO:0000256" key="2">
    <source>
        <dbReference type="ARBA" id="ARBA00022617"/>
    </source>
</evidence>
<keyword evidence="5 7" id="KW-0408">Iron</keyword>
<dbReference type="EMBL" id="MIHA01000018">
    <property type="protein sequence ID" value="ODQ87972.1"/>
    <property type="molecule type" value="Genomic_DNA"/>
</dbReference>
<name>A0A1E3REV3_MYCFV</name>
<proteinExistence type="inferred from homology"/>
<dbReference type="PANTHER" id="PTHR46696:SF1">
    <property type="entry name" value="CYTOCHROME P450 YJIB-RELATED"/>
    <property type="match status" value="1"/>
</dbReference>
<keyword evidence="9" id="KW-1185">Reference proteome</keyword>
<dbReference type="InterPro" id="IPR001128">
    <property type="entry name" value="Cyt_P450"/>
</dbReference>
<dbReference type="PRINTS" id="PR00385">
    <property type="entry name" value="P450"/>
</dbReference>
<dbReference type="STRING" id="1776.BHQ18_21695"/>
<keyword evidence="4 7" id="KW-0560">Oxidoreductase</keyword>
<dbReference type="PANTHER" id="PTHR46696">
    <property type="entry name" value="P450, PUTATIVE (EUROFUNG)-RELATED"/>
    <property type="match status" value="1"/>
</dbReference>
<dbReference type="Pfam" id="PF00067">
    <property type="entry name" value="p450"/>
    <property type="match status" value="1"/>
</dbReference>
<evidence type="ECO:0000256" key="4">
    <source>
        <dbReference type="ARBA" id="ARBA00023002"/>
    </source>
</evidence>
<dbReference type="PROSITE" id="PS00086">
    <property type="entry name" value="CYTOCHROME_P450"/>
    <property type="match status" value="1"/>
</dbReference>
<sequence>MVPDDLMSTLLVFRTEDGRPLNDFEISNSLMNLLLAGAETTTSLLTNVVWRLLEDPGRWAELVADRSLIDRAIEESLRFDAPVLGMFRTSLHEVELAGVPIPAKSKIHANYGAANRDPAVFECPDEFRLDRPQEQLRKHIAFGRGAHVCPGAQLSRLEANIALTALLDAFPGLRLENSGTRIDPFNFWGRKTLPVSW</sequence>
<dbReference type="InterPro" id="IPR036396">
    <property type="entry name" value="Cyt_P450_sf"/>
</dbReference>
<dbReference type="InterPro" id="IPR002397">
    <property type="entry name" value="Cyt_P450_B"/>
</dbReference>
<dbReference type="GO" id="GO:0020037">
    <property type="term" value="F:heme binding"/>
    <property type="evidence" value="ECO:0007669"/>
    <property type="project" value="InterPro"/>
</dbReference>
<dbReference type="PRINTS" id="PR00359">
    <property type="entry name" value="BP450"/>
</dbReference>
<reference evidence="9" key="1">
    <citation type="submission" date="2016-09" db="EMBL/GenBank/DDBJ databases">
        <authorList>
            <person name="Greninger A.L."/>
            <person name="Jerome K.R."/>
            <person name="Mcnair B."/>
            <person name="Wallis C."/>
            <person name="Fang F."/>
        </authorList>
    </citation>
    <scope>NUCLEOTIDE SEQUENCE [LARGE SCALE GENOMIC DNA]</scope>
    <source>
        <strain evidence="9">M6</strain>
    </source>
</reference>
<evidence type="ECO:0000256" key="6">
    <source>
        <dbReference type="ARBA" id="ARBA00023033"/>
    </source>
</evidence>
<dbReference type="AlphaFoldDB" id="A0A1E3REV3"/>
<evidence type="ECO:0000313" key="8">
    <source>
        <dbReference type="EMBL" id="ODQ87972.1"/>
    </source>
</evidence>
<evidence type="ECO:0000256" key="7">
    <source>
        <dbReference type="RuleBase" id="RU000461"/>
    </source>
</evidence>
<dbReference type="InterPro" id="IPR017972">
    <property type="entry name" value="Cyt_P450_CS"/>
</dbReference>
<dbReference type="SUPFAM" id="SSF48264">
    <property type="entry name" value="Cytochrome P450"/>
    <property type="match status" value="1"/>
</dbReference>
<dbReference type="Gene3D" id="1.10.630.10">
    <property type="entry name" value="Cytochrome P450"/>
    <property type="match status" value="1"/>
</dbReference>
<dbReference type="Proteomes" id="UP000094053">
    <property type="component" value="Unassembled WGS sequence"/>
</dbReference>
<comment type="similarity">
    <text evidence="1 7">Belongs to the cytochrome P450 family.</text>
</comment>